<gene>
    <name evidence="13" type="primary">gcvP2</name>
    <name evidence="9" type="synonym">gcvP</name>
    <name evidence="13" type="ORF">GCM10007418_26740</name>
</gene>
<dbReference type="CDD" id="cd00613">
    <property type="entry name" value="GDC-P"/>
    <property type="match status" value="2"/>
</dbReference>
<dbReference type="SUPFAM" id="SSF53383">
    <property type="entry name" value="PLP-dependent transferases"/>
    <property type="match status" value="2"/>
</dbReference>
<dbReference type="HAMAP" id="MF_00711">
    <property type="entry name" value="GcvP"/>
    <property type="match status" value="1"/>
</dbReference>
<evidence type="ECO:0000259" key="12">
    <source>
        <dbReference type="Pfam" id="PF21478"/>
    </source>
</evidence>
<dbReference type="NCBIfam" id="TIGR00461">
    <property type="entry name" value="gcvP"/>
    <property type="match status" value="1"/>
</dbReference>
<keyword evidence="7 9" id="KW-0560">Oxidoreductase</keyword>
<feature type="domain" description="Glycine cleavage system P-protein N-terminal" evidence="11">
    <location>
        <begin position="18"/>
        <end position="441"/>
    </location>
</feature>
<evidence type="ECO:0000259" key="11">
    <source>
        <dbReference type="Pfam" id="PF02347"/>
    </source>
</evidence>
<dbReference type="Gene3D" id="3.90.1150.10">
    <property type="entry name" value="Aspartate Aminotransferase, domain 1"/>
    <property type="match status" value="1"/>
</dbReference>
<feature type="domain" description="Glycine dehydrogenase C-terminal" evidence="12">
    <location>
        <begin position="782"/>
        <end position="903"/>
    </location>
</feature>
<comment type="function">
    <text evidence="2 9">The glycine cleavage system catalyzes the degradation of glycine. The P protein binds the alpha-amino group of glycine through its pyridoxal phosphate cofactor; CO(2) is released and the remaining methylamine moiety is then transferred to the lipoamide cofactor of the H protein.</text>
</comment>
<evidence type="ECO:0000256" key="8">
    <source>
        <dbReference type="ARBA" id="ARBA00049026"/>
    </source>
</evidence>
<name>A0ABQ1PY91_9GAMM</name>
<dbReference type="InterPro" id="IPR049315">
    <property type="entry name" value="GDC-P_N"/>
</dbReference>
<dbReference type="RefSeq" id="WP_150277991.1">
    <property type="nucleotide sequence ID" value="NZ_BMFF01000005.1"/>
</dbReference>
<dbReference type="Pfam" id="PF01212">
    <property type="entry name" value="Beta_elim_lyase"/>
    <property type="match status" value="1"/>
</dbReference>
<proteinExistence type="inferred from homology"/>
<dbReference type="InterPro" id="IPR015421">
    <property type="entry name" value="PyrdxlP-dep_Trfase_major"/>
</dbReference>
<dbReference type="InterPro" id="IPR020581">
    <property type="entry name" value="GDC_P"/>
</dbReference>
<dbReference type="Pfam" id="PF02347">
    <property type="entry name" value="GDC-P"/>
    <property type="match status" value="1"/>
</dbReference>
<evidence type="ECO:0000256" key="2">
    <source>
        <dbReference type="ARBA" id="ARBA00003788"/>
    </source>
</evidence>
<evidence type="ECO:0000256" key="5">
    <source>
        <dbReference type="ARBA" id="ARBA00011881"/>
    </source>
</evidence>
<dbReference type="Proteomes" id="UP000638188">
    <property type="component" value="Unassembled WGS sequence"/>
</dbReference>
<comment type="subunit">
    <text evidence="4 9">The glycine cleavage system is composed of four proteins: P, T, L and H.</text>
</comment>
<evidence type="ECO:0000256" key="3">
    <source>
        <dbReference type="ARBA" id="ARBA00010756"/>
    </source>
</evidence>
<keyword evidence="14" id="KW-1185">Reference proteome</keyword>
<feature type="modified residue" description="N6-(pyridoxal phosphate)lysine" evidence="9">
    <location>
        <position position="709"/>
    </location>
</feature>
<organism evidence="13 14">
    <name type="scientific">Halopseudomonas salina</name>
    <dbReference type="NCBI Taxonomy" id="1323744"/>
    <lineage>
        <taxon>Bacteria</taxon>
        <taxon>Pseudomonadati</taxon>
        <taxon>Pseudomonadota</taxon>
        <taxon>Gammaproteobacteria</taxon>
        <taxon>Pseudomonadales</taxon>
        <taxon>Pseudomonadaceae</taxon>
        <taxon>Halopseudomonas</taxon>
    </lineage>
</organism>
<dbReference type="EC" id="1.4.4.2" evidence="9"/>
<dbReference type="Pfam" id="PF21478">
    <property type="entry name" value="GcvP2_C"/>
    <property type="match status" value="1"/>
</dbReference>
<dbReference type="Gene3D" id="3.40.640.10">
    <property type="entry name" value="Type I PLP-dependent aspartate aminotransferase-like (Major domain)"/>
    <property type="match status" value="2"/>
</dbReference>
<dbReference type="PANTHER" id="PTHR11773:SF13">
    <property type="entry name" value="GLYCINE DEHYDROGENASE (DECARBOXYLATING)"/>
    <property type="match status" value="1"/>
</dbReference>
<dbReference type="InterPro" id="IPR001597">
    <property type="entry name" value="ArAA_b-elim_lyase/Thr_aldolase"/>
</dbReference>
<feature type="domain" description="Aromatic amino acid beta-eliminating lyase/threonine aldolase" evidence="10">
    <location>
        <begin position="550"/>
        <end position="716"/>
    </location>
</feature>
<evidence type="ECO:0000256" key="1">
    <source>
        <dbReference type="ARBA" id="ARBA00001933"/>
    </source>
</evidence>
<dbReference type="EMBL" id="BMFF01000005">
    <property type="protein sequence ID" value="GGD06345.1"/>
    <property type="molecule type" value="Genomic_DNA"/>
</dbReference>
<dbReference type="PANTHER" id="PTHR11773">
    <property type="entry name" value="GLYCINE DEHYDROGENASE, DECARBOXYLATING"/>
    <property type="match status" value="1"/>
</dbReference>
<keyword evidence="6 9" id="KW-0663">Pyridoxal phosphate</keyword>
<comment type="cofactor">
    <cofactor evidence="1 9">
        <name>pyridoxal 5'-phosphate</name>
        <dbReference type="ChEBI" id="CHEBI:597326"/>
    </cofactor>
</comment>
<reference evidence="14" key="1">
    <citation type="journal article" date="2019" name="Int. J. Syst. Evol. Microbiol.">
        <title>The Global Catalogue of Microorganisms (GCM) 10K type strain sequencing project: providing services to taxonomists for standard genome sequencing and annotation.</title>
        <authorList>
            <consortium name="The Broad Institute Genomics Platform"/>
            <consortium name="The Broad Institute Genome Sequencing Center for Infectious Disease"/>
            <person name="Wu L."/>
            <person name="Ma J."/>
        </authorList>
    </citation>
    <scope>NUCLEOTIDE SEQUENCE [LARGE SCALE GENOMIC DNA]</scope>
    <source>
        <strain evidence="14">CGMCC 1.12482</strain>
    </source>
</reference>
<evidence type="ECO:0000313" key="14">
    <source>
        <dbReference type="Proteomes" id="UP000638188"/>
    </source>
</evidence>
<evidence type="ECO:0000256" key="7">
    <source>
        <dbReference type="ARBA" id="ARBA00023002"/>
    </source>
</evidence>
<dbReference type="InterPro" id="IPR003437">
    <property type="entry name" value="GcvP"/>
</dbReference>
<evidence type="ECO:0000259" key="10">
    <source>
        <dbReference type="Pfam" id="PF01212"/>
    </source>
</evidence>
<dbReference type="InterPro" id="IPR015424">
    <property type="entry name" value="PyrdxlP-dep_Trfase"/>
</dbReference>
<comment type="similarity">
    <text evidence="3 9">Belongs to the GcvP family.</text>
</comment>
<dbReference type="InterPro" id="IPR049316">
    <property type="entry name" value="GDC-P_C"/>
</dbReference>
<comment type="catalytic activity">
    <reaction evidence="8 9">
        <text>N(6)-[(R)-lipoyl]-L-lysyl-[glycine-cleavage complex H protein] + glycine + H(+) = N(6)-[(R)-S(8)-aminomethyldihydrolipoyl]-L-lysyl-[glycine-cleavage complex H protein] + CO2</text>
        <dbReference type="Rhea" id="RHEA:24304"/>
        <dbReference type="Rhea" id="RHEA-COMP:10494"/>
        <dbReference type="Rhea" id="RHEA-COMP:10495"/>
        <dbReference type="ChEBI" id="CHEBI:15378"/>
        <dbReference type="ChEBI" id="CHEBI:16526"/>
        <dbReference type="ChEBI" id="CHEBI:57305"/>
        <dbReference type="ChEBI" id="CHEBI:83099"/>
        <dbReference type="ChEBI" id="CHEBI:83143"/>
        <dbReference type="EC" id="1.4.4.2"/>
    </reaction>
</comment>
<comment type="caution">
    <text evidence="13">The sequence shown here is derived from an EMBL/GenBank/DDBJ whole genome shotgun (WGS) entry which is preliminary data.</text>
</comment>
<dbReference type="InterPro" id="IPR015422">
    <property type="entry name" value="PyrdxlP-dep_Trfase_small"/>
</dbReference>
<accession>A0ABQ1PY91</accession>
<comment type="subunit">
    <text evidence="5">Homotetramer.</text>
</comment>
<protein>
    <recommendedName>
        <fullName evidence="9">Glycine dehydrogenase (decarboxylating)</fullName>
        <ecNumber evidence="9">1.4.4.2</ecNumber>
    </recommendedName>
    <alternativeName>
        <fullName evidence="9">Glycine cleavage system P-protein</fullName>
    </alternativeName>
    <alternativeName>
        <fullName evidence="9">Glycine decarboxylase</fullName>
    </alternativeName>
    <alternativeName>
        <fullName evidence="9">Glycine dehydrogenase (aminomethyl-transferring)</fullName>
    </alternativeName>
</protein>
<evidence type="ECO:0000256" key="4">
    <source>
        <dbReference type="ARBA" id="ARBA00011690"/>
    </source>
</evidence>
<evidence type="ECO:0000313" key="13">
    <source>
        <dbReference type="EMBL" id="GGD06345.1"/>
    </source>
</evidence>
<evidence type="ECO:0000256" key="6">
    <source>
        <dbReference type="ARBA" id="ARBA00022898"/>
    </source>
</evidence>
<sequence length="961" mass="104798">MSHTPSLHDLEQTDAFLRRHIGPDAAEQQAMLDALGVESLDALIGQTVPRTILREELLDIQGPRSEAEVLAYLKEIAGRNQIFTSCIGMGYHNTLTPTVILRNVLENPGWYTAYTPYQPEIAQGRLEALLNFQQVSIDLTGMELASASLLDEATAAAEAMALAKRVAKSKSNLFFVDHDCHPQTISVVRTRAEAFGFDLVVDDVSTLAKHDVFGALFQYPDTWGEIRDLKPLIDEVHSKQGLACVAADLLSLVLLTPPGELGADVVFGSAQRFGVPMGYGGPHAAFFATRDAYKRAMPGRIIGVSVDARGNRALRMALQTREQHIRREKANSNICTAQVLLANMASFYAVYHGPEGLRTIAERTHRLTSILAIGLEAAGFQRRNATFFDTLTLEVPGQARAIVERARAARINLRLIDGDSLGISLDESSTRTTVETLLAVFADEQPLQAIEVLDAKVAGKDVGIPAGLRRQSAFLTHPVFNSYHSETEMLRYIKSLENKDLALNHAMIPLGSCTMKLNATTEMIPVTWPEFGQIHPFVPLAQAEGYKVMIDELEEMLRQITGFDAICMQPNSGAQGEYAGLLAIRNFHEANGDEHRNVCLIPTSAHGTNPASAMMASMRVVLVGCDNQGNVDIADLRQKAEDNADNLSCLMITYPSTHGVYEEGIREICDIVHQHGGQVYMDGANLNAQVGLTRPADIGADVSHMNLHKTFCIPHGGGGPGMGPIGVRAHLAPYVANHPVVPLDGPNPENGAVSAAPWGSASILPISWTYIALMGAAGLRQATEVAILNANYLAKRLGEAYPILYSGANGRVAHECIIDIRPLKAASGISEEDVAKRLMDFGFHAPTMSFPVAGTLMIEPTESESKAELDRFVDAMLTIRNEISRVEQGEWSAEDNPLHHAPHTLADITGDWDRAYSRQQAVFPQPWVAANKFWPSVNRIDNVYGDRNLFCACPPIESYED</sequence>
<evidence type="ECO:0000256" key="9">
    <source>
        <dbReference type="HAMAP-Rule" id="MF_00711"/>
    </source>
</evidence>